<dbReference type="KEGG" id="psuu:Psuf_061110"/>
<organism evidence="3 4">
    <name type="scientific">Phytohabitans suffuscus</name>
    <dbReference type="NCBI Taxonomy" id="624315"/>
    <lineage>
        <taxon>Bacteria</taxon>
        <taxon>Bacillati</taxon>
        <taxon>Actinomycetota</taxon>
        <taxon>Actinomycetes</taxon>
        <taxon>Micromonosporales</taxon>
        <taxon>Micromonosporaceae</taxon>
    </lineage>
</organism>
<dbReference type="GO" id="GO:0003677">
    <property type="term" value="F:DNA binding"/>
    <property type="evidence" value="ECO:0007669"/>
    <property type="project" value="InterPro"/>
</dbReference>
<protein>
    <submittedName>
        <fullName evidence="3">ISAs1 family transposase</fullName>
    </submittedName>
</protein>
<dbReference type="EMBL" id="AP022871">
    <property type="protein sequence ID" value="BCB88798.1"/>
    <property type="molecule type" value="Genomic_DNA"/>
</dbReference>
<reference evidence="3 4" key="2">
    <citation type="submission" date="2020-03" db="EMBL/GenBank/DDBJ databases">
        <authorList>
            <person name="Ichikawa N."/>
            <person name="Kimura A."/>
            <person name="Kitahashi Y."/>
            <person name="Uohara A."/>
        </authorList>
    </citation>
    <scope>NUCLEOTIDE SEQUENCE [LARGE SCALE GENOMIC DNA]</scope>
    <source>
        <strain evidence="3 4">NBRC 105367</strain>
    </source>
</reference>
<evidence type="ECO:0000313" key="3">
    <source>
        <dbReference type="EMBL" id="BCB88798.1"/>
    </source>
</evidence>
<dbReference type="Pfam" id="PF01609">
    <property type="entry name" value="DDE_Tnp_1"/>
    <property type="match status" value="1"/>
</dbReference>
<gene>
    <name evidence="3" type="ORF">Psuf_061110</name>
</gene>
<name>A0A6F8YS86_9ACTN</name>
<evidence type="ECO:0000259" key="1">
    <source>
        <dbReference type="Pfam" id="PF01609"/>
    </source>
</evidence>
<evidence type="ECO:0000313" key="4">
    <source>
        <dbReference type="Proteomes" id="UP000503011"/>
    </source>
</evidence>
<keyword evidence="4" id="KW-1185">Reference proteome</keyword>
<dbReference type="AlphaFoldDB" id="A0A6F8YS86"/>
<sequence length="396" mass="43287">MSGRVEQQAPGLLEALAQVPDPRDPRGRIHPLPGLLAIAAAAVAAGQSTVTEIAEWAADLPDAVLTRLGAARDPFTGIRLVPDDSTFTRVLAALDADALDTAICQWLISQQTGESVPGRRAVAVDGKTLRGSGQPGTRVHLLAAIDQRTGVVLAQVDVDGKTNEITRFVPLLTTVDLTGVVVTADALHTQREHARWLVQTKQAGYVFTVKRNHPHLYRQLKTLPWTKIPVLDETHQRGHARHDVRRLQAITCTGALALDFPHTVQALRIRRRRFNPATERWSTVTVYAITNLTAAQASPAELADWLRGHWAIEVLHHIRDTTYREDAIRVRTGNAPHALATLRNTAISLLRLAGITTIAKALRHNNRQPHRSLQLLGITGNGHMTTLREPCPGSSS</sequence>
<dbReference type="Proteomes" id="UP000503011">
    <property type="component" value="Chromosome"/>
</dbReference>
<dbReference type="InterPro" id="IPR051698">
    <property type="entry name" value="Transposase_11-like"/>
</dbReference>
<dbReference type="InterPro" id="IPR047647">
    <property type="entry name" value="ISAs1_transpos"/>
</dbReference>
<dbReference type="NCBIfam" id="NF033564">
    <property type="entry name" value="transpos_ISAs1"/>
    <property type="match status" value="1"/>
</dbReference>
<accession>A0A6F8YS86</accession>
<proteinExistence type="predicted"/>
<dbReference type="GO" id="GO:0006313">
    <property type="term" value="P:DNA transposition"/>
    <property type="evidence" value="ECO:0007669"/>
    <property type="project" value="InterPro"/>
</dbReference>
<dbReference type="SUPFAM" id="SSF53098">
    <property type="entry name" value="Ribonuclease H-like"/>
    <property type="match status" value="1"/>
</dbReference>
<dbReference type="PANTHER" id="PTHR30298:SF0">
    <property type="entry name" value="PROTEIN YBFL-RELATED"/>
    <property type="match status" value="1"/>
</dbReference>
<dbReference type="Pfam" id="PF13808">
    <property type="entry name" value="DDE_Tnp_1_assoc"/>
    <property type="match status" value="1"/>
</dbReference>
<feature type="domain" description="H repeat-associated protein N-terminal" evidence="2">
    <location>
        <begin position="14"/>
        <end position="107"/>
    </location>
</feature>
<dbReference type="PANTHER" id="PTHR30298">
    <property type="entry name" value="H REPEAT-ASSOCIATED PREDICTED TRANSPOSASE"/>
    <property type="match status" value="1"/>
</dbReference>
<evidence type="ECO:0000259" key="2">
    <source>
        <dbReference type="Pfam" id="PF13808"/>
    </source>
</evidence>
<feature type="domain" description="Transposase IS4-like" evidence="1">
    <location>
        <begin position="118"/>
        <end position="348"/>
    </location>
</feature>
<dbReference type="InterPro" id="IPR002559">
    <property type="entry name" value="Transposase_11"/>
</dbReference>
<reference evidence="3 4" key="1">
    <citation type="submission" date="2020-03" db="EMBL/GenBank/DDBJ databases">
        <title>Whole genome shotgun sequence of Phytohabitans suffuscus NBRC 105367.</title>
        <authorList>
            <person name="Komaki H."/>
            <person name="Tamura T."/>
        </authorList>
    </citation>
    <scope>NUCLEOTIDE SEQUENCE [LARGE SCALE GENOMIC DNA]</scope>
    <source>
        <strain evidence="3 4">NBRC 105367</strain>
    </source>
</reference>
<dbReference type="InterPro" id="IPR012337">
    <property type="entry name" value="RNaseH-like_sf"/>
</dbReference>
<dbReference type="InterPro" id="IPR032806">
    <property type="entry name" value="YbfD_N"/>
</dbReference>
<dbReference type="GO" id="GO:0004803">
    <property type="term" value="F:transposase activity"/>
    <property type="evidence" value="ECO:0007669"/>
    <property type="project" value="InterPro"/>
</dbReference>